<reference evidence="8" key="1">
    <citation type="submission" date="2016-10" db="EMBL/GenBank/DDBJ databases">
        <authorList>
            <person name="Varghese N."/>
            <person name="Submissions S."/>
        </authorList>
    </citation>
    <scope>NUCLEOTIDE SEQUENCE [LARGE SCALE GENOMIC DNA]</scope>
    <source>
        <strain evidence="8">IMMIB L-1606</strain>
    </source>
</reference>
<evidence type="ECO:0000256" key="3">
    <source>
        <dbReference type="ARBA" id="ARBA00022989"/>
    </source>
</evidence>
<comment type="subcellular location">
    <subcellularLocation>
        <location evidence="1">Membrane</location>
        <topology evidence="1">Multi-pass membrane protein</topology>
    </subcellularLocation>
</comment>
<dbReference type="InterPro" id="IPR049453">
    <property type="entry name" value="Memb_transporter_dom"/>
</dbReference>
<evidence type="ECO:0000256" key="4">
    <source>
        <dbReference type="ARBA" id="ARBA00023136"/>
    </source>
</evidence>
<dbReference type="AlphaFoldDB" id="A0A1H1UAL8"/>
<keyword evidence="3 5" id="KW-1133">Transmembrane helix</keyword>
<evidence type="ECO:0000256" key="1">
    <source>
        <dbReference type="ARBA" id="ARBA00004141"/>
    </source>
</evidence>
<proteinExistence type="predicted"/>
<organism evidence="7 8">
    <name type="scientific">Pseudarthrobacter equi</name>
    <dbReference type="NCBI Taxonomy" id="728066"/>
    <lineage>
        <taxon>Bacteria</taxon>
        <taxon>Bacillati</taxon>
        <taxon>Actinomycetota</taxon>
        <taxon>Actinomycetes</taxon>
        <taxon>Micrococcales</taxon>
        <taxon>Micrococcaceae</taxon>
        <taxon>Pseudarthrobacter</taxon>
    </lineage>
</organism>
<keyword evidence="4 5" id="KW-0472">Membrane</keyword>
<keyword evidence="2 5" id="KW-0812">Transmembrane</keyword>
<dbReference type="EMBL" id="LT629779">
    <property type="protein sequence ID" value="SDS69453.1"/>
    <property type="molecule type" value="Genomic_DNA"/>
</dbReference>
<evidence type="ECO:0000313" key="7">
    <source>
        <dbReference type="EMBL" id="SDS69453.1"/>
    </source>
</evidence>
<evidence type="ECO:0000256" key="2">
    <source>
        <dbReference type="ARBA" id="ARBA00022692"/>
    </source>
</evidence>
<feature type="domain" description="Integral membrane bound transporter" evidence="6">
    <location>
        <begin position="78"/>
        <end position="197"/>
    </location>
</feature>
<gene>
    <name evidence="7" type="ORF">SAMN04489743_0631</name>
</gene>
<sequence length="409" mass="44663">MVNTCRVTIAQITFAAVVQLRAPEPARAANRLDAMAPAAGLSASRHFLHGRFRTGLIRSRNSLVPAIQMTVCAVGAYAFAEYVLGHSGPLFAATSSLIALGFSREPRLRRVLEVGLGCTIGIAVGDLLLHWLGSGIWQAAVVLLFSILLARFLDSGNIFTTQLALQSLLVVLLPAPSGGPFTRSIDAVVGGLCALLVTILMPKDPRREPRKDVQNLLHELAEVLRECAEALAHSDSTKAWHALVRGRNCQPLVDGMRHSLRASNEVARLAPAYRRHRDELDRLKESLDFIDLALRNSRVFARRLTSAINHAALSDEATENIAEVLQETAAAIEELSLGLAESHDGVRRAHLRTARNDLSEIALRLHPKLLEVQRLEGETVVMLFRPLMVDLLEATGMDAQEARDVLPTL</sequence>
<evidence type="ECO:0000259" key="6">
    <source>
        <dbReference type="Pfam" id="PF13515"/>
    </source>
</evidence>
<dbReference type="GO" id="GO:0016020">
    <property type="term" value="C:membrane"/>
    <property type="evidence" value="ECO:0007669"/>
    <property type="project" value="UniProtKB-SubCell"/>
</dbReference>
<name>A0A1H1UAL8_9MICC</name>
<evidence type="ECO:0000313" key="8">
    <source>
        <dbReference type="Proteomes" id="UP000198751"/>
    </source>
</evidence>
<dbReference type="Proteomes" id="UP000198751">
    <property type="component" value="Chromosome I"/>
</dbReference>
<evidence type="ECO:0000256" key="5">
    <source>
        <dbReference type="SAM" id="Phobius"/>
    </source>
</evidence>
<dbReference type="Pfam" id="PF13515">
    <property type="entry name" value="FUSC_2"/>
    <property type="match status" value="1"/>
</dbReference>
<keyword evidence="8" id="KW-1185">Reference proteome</keyword>
<feature type="transmembrane region" description="Helical" evidence="5">
    <location>
        <begin position="135"/>
        <end position="153"/>
    </location>
</feature>
<accession>A0A1H1UAL8</accession>
<protein>
    <submittedName>
        <fullName evidence="7">Uncharacterized membrane protein YgaE, UPF0421/DUF939 family</fullName>
    </submittedName>
</protein>